<proteinExistence type="predicted"/>
<reference evidence="1 2" key="1">
    <citation type="submission" date="2016-11" db="EMBL/GenBank/DDBJ databases">
        <authorList>
            <person name="Jaros S."/>
            <person name="Januszkiewicz K."/>
            <person name="Wedrychowicz H."/>
        </authorList>
    </citation>
    <scope>NUCLEOTIDE SEQUENCE [LARGE SCALE GENOMIC DNA]</scope>
    <source>
        <strain evidence="1 2">CGMCC 1.6102</strain>
    </source>
</reference>
<evidence type="ECO:0000313" key="2">
    <source>
        <dbReference type="Proteomes" id="UP000184513"/>
    </source>
</evidence>
<keyword evidence="2" id="KW-1185">Reference proteome</keyword>
<dbReference type="AlphaFoldDB" id="A0A1M7NHE2"/>
<dbReference type="EMBL" id="FRCY01000005">
    <property type="protein sequence ID" value="SHN03114.1"/>
    <property type="molecule type" value="Genomic_DNA"/>
</dbReference>
<accession>A0A1M7NHE2</accession>
<gene>
    <name evidence="1" type="ORF">SAMN04488057_105325</name>
</gene>
<dbReference type="STRING" id="388280.SAMN04488057_105325"/>
<evidence type="ECO:0000313" key="1">
    <source>
        <dbReference type="EMBL" id="SHN03114.1"/>
    </source>
</evidence>
<name>A0A1M7NHE2_9BACT</name>
<dbReference type="Proteomes" id="UP000184513">
    <property type="component" value="Unassembled WGS sequence"/>
</dbReference>
<dbReference type="Gene3D" id="1.20.5.320">
    <property type="entry name" value="6-Phosphogluconate Dehydrogenase, domain 3"/>
    <property type="match status" value="1"/>
</dbReference>
<evidence type="ECO:0008006" key="3">
    <source>
        <dbReference type="Google" id="ProtNLM"/>
    </source>
</evidence>
<sequence length="213" mass="24117">MGRLFFLFVVGYAKNTLYLSNKALYHTGKPRFMKKILYLIAFVTVLAIPACEGPEGPQGPPGLDGVDGEDGEDGLEVLNLVFEGVVTFSEENDFGIGSQFEIGQGDNLLVFLEWAQAEGAPVWRQLPQNVFFDEGAILTYNYQYTTTFFNVFMQANFNLAELEPEWTDDQRIRIVLLPGFFVEENQRIDFSDFDAVMELIGKEEKDIVKIDLQ</sequence>
<organism evidence="1 2">
    <name type="scientific">Cyclobacterium lianum</name>
    <dbReference type="NCBI Taxonomy" id="388280"/>
    <lineage>
        <taxon>Bacteria</taxon>
        <taxon>Pseudomonadati</taxon>
        <taxon>Bacteroidota</taxon>
        <taxon>Cytophagia</taxon>
        <taxon>Cytophagales</taxon>
        <taxon>Cyclobacteriaceae</taxon>
        <taxon>Cyclobacterium</taxon>
    </lineage>
</organism>
<protein>
    <recommendedName>
        <fullName evidence="3">Collagen triple helix repeat-containing protein</fullName>
    </recommendedName>
</protein>